<dbReference type="EMBL" id="ACVP01000020">
    <property type="protein sequence ID" value="EET77386.1"/>
    <property type="molecule type" value="Genomic_DNA"/>
</dbReference>
<organism evidence="1 2">
    <name type="scientific">Corynebacterium tuberculostearicum SK141</name>
    <dbReference type="NCBI Taxonomy" id="553206"/>
    <lineage>
        <taxon>Bacteria</taxon>
        <taxon>Bacillati</taxon>
        <taxon>Actinomycetota</taxon>
        <taxon>Actinomycetes</taxon>
        <taxon>Mycobacteriales</taxon>
        <taxon>Corynebacteriaceae</taxon>
        <taxon>Corynebacterium</taxon>
    </lineage>
</organism>
<comment type="caution">
    <text evidence="1">The sequence shown here is derived from an EMBL/GenBank/DDBJ whole genome shotgun (WGS) entry which is preliminary data.</text>
</comment>
<gene>
    <name evidence="1" type="ORF">CORTU0001_0596</name>
</gene>
<reference evidence="1 2" key="1">
    <citation type="submission" date="2009-06" db="EMBL/GenBank/DDBJ databases">
        <authorList>
            <person name="Dodson R."/>
            <person name="Sebastian Y."/>
            <person name="Madupu R."/>
            <person name="Durkin A.S."/>
            <person name="Torralba M."/>
            <person name="Methe B."/>
            <person name="Sutton G.G."/>
            <person name="Strausberg R.L."/>
            <person name="Nelson K.E."/>
        </authorList>
    </citation>
    <scope>NUCLEOTIDE SEQUENCE [LARGE SCALE GENOMIC DNA]</scope>
    <source>
        <strain evidence="1 2">SK141</strain>
    </source>
</reference>
<dbReference type="AlphaFoldDB" id="C6R9M9"/>
<evidence type="ECO:0000313" key="2">
    <source>
        <dbReference type="Proteomes" id="UP000004384"/>
    </source>
</evidence>
<accession>C6R9M9</accession>
<sequence length="56" mass="6253">MILATPFKLIQTALPYVDSTNVVKHNDPTTNASPQSRTGYSLIDLFTYRDSDHGQL</sequence>
<name>C6R9M9_9CORY</name>
<dbReference type="RefSeq" id="WP_005328209.1">
    <property type="nucleotide sequence ID" value="NZ_ACVP01000020.1"/>
</dbReference>
<dbReference type="Proteomes" id="UP000004384">
    <property type="component" value="Unassembled WGS sequence"/>
</dbReference>
<proteinExistence type="predicted"/>
<protein>
    <submittedName>
        <fullName evidence="1">Uncharacterized protein</fullName>
    </submittedName>
</protein>
<evidence type="ECO:0000313" key="1">
    <source>
        <dbReference type="EMBL" id="EET77386.1"/>
    </source>
</evidence>